<feature type="domain" description="Peptidase S26" evidence="1">
    <location>
        <begin position="22"/>
        <end position="176"/>
    </location>
</feature>
<evidence type="ECO:0000259" key="1">
    <source>
        <dbReference type="Pfam" id="PF10502"/>
    </source>
</evidence>
<dbReference type="STRING" id="48936.NJ75_04238"/>
<comment type="caution">
    <text evidence="2">The sequence shown here is derived from an EMBL/GenBank/DDBJ whole genome shotgun (WGS) entry which is preliminary data.</text>
</comment>
<sequence length="180" mass="19346">MPPQNETHPEPPAASGSHAKRWLAIGALAACLAASSLLASWRDEHAILINTTQSLPNWAFWIDKHRVPERGDFVVFKAPQTPLITAHFGKVAPPFAKRVYGMPGDVVSREGAVVRINGAEVARLKPASSRGEKLEPGPTGRIPEHCYYLGTAHKDGLDSRYADIGFVCSGTIIGTGDSLL</sequence>
<keyword evidence="2" id="KW-0645">Protease</keyword>
<proteinExistence type="predicted"/>
<gene>
    <name evidence="2" type="ORF">NJ75_04238</name>
</gene>
<evidence type="ECO:0000313" key="3">
    <source>
        <dbReference type="Proteomes" id="UP000031338"/>
    </source>
</evidence>
<dbReference type="GO" id="GO:0006465">
    <property type="term" value="P:signal peptide processing"/>
    <property type="evidence" value="ECO:0007669"/>
    <property type="project" value="InterPro"/>
</dbReference>
<accession>A0A0B8ZH24</accession>
<organism evidence="2 3">
    <name type="scientific">Novosphingobium subterraneum</name>
    <dbReference type="NCBI Taxonomy" id="48936"/>
    <lineage>
        <taxon>Bacteria</taxon>
        <taxon>Pseudomonadati</taxon>
        <taxon>Pseudomonadota</taxon>
        <taxon>Alphaproteobacteria</taxon>
        <taxon>Sphingomonadales</taxon>
        <taxon>Sphingomonadaceae</taxon>
        <taxon>Novosphingobium</taxon>
    </lineage>
</organism>
<dbReference type="AlphaFoldDB" id="A0A0B8ZH24"/>
<dbReference type="InterPro" id="IPR036286">
    <property type="entry name" value="LexA/Signal_pep-like_sf"/>
</dbReference>
<keyword evidence="3" id="KW-1185">Reference proteome</keyword>
<dbReference type="InterPro" id="IPR019533">
    <property type="entry name" value="Peptidase_S26"/>
</dbReference>
<reference evidence="2 3" key="1">
    <citation type="submission" date="2014-10" db="EMBL/GenBank/DDBJ databases">
        <title>Draft genome sequence of Novosphingobium subterraneum DSM 12447.</title>
        <authorList>
            <person name="Gan H.M."/>
            <person name="Gan H.Y."/>
            <person name="Savka M.A."/>
        </authorList>
    </citation>
    <scope>NUCLEOTIDE SEQUENCE [LARGE SCALE GENOMIC DNA]</scope>
    <source>
        <strain evidence="2 3">DSM 12447</strain>
    </source>
</reference>
<name>A0A0B8ZH24_9SPHN</name>
<dbReference type="PATRIC" id="fig|48936.3.peg.4269"/>
<dbReference type="Proteomes" id="UP000031338">
    <property type="component" value="Unassembled WGS sequence"/>
</dbReference>
<protein>
    <submittedName>
        <fullName evidence="2">Type IV secretory pathway protease TraF-like protein</fullName>
    </submittedName>
</protein>
<keyword evidence="2" id="KW-0378">Hydrolase</keyword>
<evidence type="ECO:0000313" key="2">
    <source>
        <dbReference type="EMBL" id="KHS42331.1"/>
    </source>
</evidence>
<dbReference type="EMBL" id="JRVC01000030">
    <property type="protein sequence ID" value="KHS42331.1"/>
    <property type="molecule type" value="Genomic_DNA"/>
</dbReference>
<dbReference type="Pfam" id="PF10502">
    <property type="entry name" value="Peptidase_S26"/>
    <property type="match status" value="1"/>
</dbReference>
<dbReference type="Gene3D" id="2.10.109.10">
    <property type="entry name" value="Umud Fragment, subunit A"/>
    <property type="match status" value="1"/>
</dbReference>
<dbReference type="SUPFAM" id="SSF51306">
    <property type="entry name" value="LexA/Signal peptidase"/>
    <property type="match status" value="1"/>
</dbReference>
<dbReference type="GO" id="GO:0004252">
    <property type="term" value="F:serine-type endopeptidase activity"/>
    <property type="evidence" value="ECO:0007669"/>
    <property type="project" value="InterPro"/>
</dbReference>
<dbReference type="RefSeq" id="WP_011906604.1">
    <property type="nucleotide sequence ID" value="NZ_JBNNWK010000013.1"/>
</dbReference>